<protein>
    <submittedName>
        <fullName evidence="1">Uncharacterized protein</fullName>
    </submittedName>
</protein>
<evidence type="ECO:0000313" key="1">
    <source>
        <dbReference type="EMBL" id="JAH38926.1"/>
    </source>
</evidence>
<reference evidence="1" key="2">
    <citation type="journal article" date="2015" name="Fish Shellfish Immunol.">
        <title>Early steps in the European eel (Anguilla anguilla)-Vibrio vulnificus interaction in the gills: Role of the RtxA13 toxin.</title>
        <authorList>
            <person name="Callol A."/>
            <person name="Pajuelo D."/>
            <person name="Ebbesson L."/>
            <person name="Teles M."/>
            <person name="MacKenzie S."/>
            <person name="Amaro C."/>
        </authorList>
    </citation>
    <scope>NUCLEOTIDE SEQUENCE</scope>
</reference>
<accession>A0A0E9SCE2</accession>
<reference evidence="1" key="1">
    <citation type="submission" date="2014-11" db="EMBL/GenBank/DDBJ databases">
        <authorList>
            <person name="Amaro Gonzalez C."/>
        </authorList>
    </citation>
    <scope>NUCLEOTIDE SEQUENCE</scope>
</reference>
<organism evidence="1">
    <name type="scientific">Anguilla anguilla</name>
    <name type="common">European freshwater eel</name>
    <name type="synonym">Muraena anguilla</name>
    <dbReference type="NCBI Taxonomy" id="7936"/>
    <lineage>
        <taxon>Eukaryota</taxon>
        <taxon>Metazoa</taxon>
        <taxon>Chordata</taxon>
        <taxon>Craniata</taxon>
        <taxon>Vertebrata</taxon>
        <taxon>Euteleostomi</taxon>
        <taxon>Actinopterygii</taxon>
        <taxon>Neopterygii</taxon>
        <taxon>Teleostei</taxon>
        <taxon>Anguilliformes</taxon>
        <taxon>Anguillidae</taxon>
        <taxon>Anguilla</taxon>
    </lineage>
</organism>
<dbReference type="AlphaFoldDB" id="A0A0E9SCE2"/>
<sequence>MWRNVSYLLHPQQPPEGTTATLYCSPPAN</sequence>
<name>A0A0E9SCE2_ANGAN</name>
<proteinExistence type="predicted"/>
<dbReference type="EMBL" id="GBXM01069651">
    <property type="protein sequence ID" value="JAH38926.1"/>
    <property type="molecule type" value="Transcribed_RNA"/>
</dbReference>